<name>A0A8S5RX78_9CAUD</name>
<sequence length="31" mass="3729">MELQFQFSLQIVQKNVRMEEDSKKMVSQCSH</sequence>
<reference evidence="1" key="1">
    <citation type="journal article" date="2021" name="Proc. Natl. Acad. Sci. U.S.A.">
        <title>A Catalog of Tens of Thousands of Viruses from Human Metagenomes Reveals Hidden Associations with Chronic Diseases.</title>
        <authorList>
            <person name="Tisza M.J."/>
            <person name="Buck C.B."/>
        </authorList>
    </citation>
    <scope>NUCLEOTIDE SEQUENCE</scope>
    <source>
        <strain evidence="1">CtEJG5</strain>
    </source>
</reference>
<accession>A0A8S5RX78</accession>
<dbReference type="EMBL" id="BK032506">
    <property type="protein sequence ID" value="DAF43357.1"/>
    <property type="molecule type" value="Genomic_DNA"/>
</dbReference>
<protein>
    <submittedName>
        <fullName evidence="1">Uncharacterized protein</fullName>
    </submittedName>
</protein>
<evidence type="ECO:0000313" key="1">
    <source>
        <dbReference type="EMBL" id="DAF43357.1"/>
    </source>
</evidence>
<organism evidence="1">
    <name type="scientific">Siphoviridae sp. ctEJG5</name>
    <dbReference type="NCBI Taxonomy" id="2827814"/>
    <lineage>
        <taxon>Viruses</taxon>
        <taxon>Duplodnaviria</taxon>
        <taxon>Heunggongvirae</taxon>
        <taxon>Uroviricota</taxon>
        <taxon>Caudoviricetes</taxon>
    </lineage>
</organism>
<proteinExistence type="predicted"/>